<dbReference type="InterPro" id="IPR028351">
    <property type="entry name" value="CyaE"/>
</dbReference>
<evidence type="ECO:0000256" key="2">
    <source>
        <dbReference type="SAM" id="MobiDB-lite"/>
    </source>
</evidence>
<dbReference type="EMBL" id="CP042806">
    <property type="protein sequence ID" value="QEE31336.1"/>
    <property type="molecule type" value="Genomic_DNA"/>
</dbReference>
<protein>
    <submittedName>
        <fullName evidence="3">TolC family protein</fullName>
    </submittedName>
</protein>
<dbReference type="PANTHER" id="PTHR30203">
    <property type="entry name" value="OUTER MEMBRANE CATION EFFLUX PROTEIN"/>
    <property type="match status" value="1"/>
</dbReference>
<dbReference type="KEGG" id="talb:FTW19_13195"/>
<feature type="region of interest" description="Disordered" evidence="2">
    <location>
        <begin position="1"/>
        <end position="22"/>
    </location>
</feature>
<name>A0A5B9EMU3_9BACT</name>
<dbReference type="InterPro" id="IPR003423">
    <property type="entry name" value="OMP_efflux"/>
</dbReference>
<dbReference type="PANTHER" id="PTHR30203:SF29">
    <property type="entry name" value="PROTEIN CYAE"/>
    <property type="match status" value="1"/>
</dbReference>
<dbReference type="AlphaFoldDB" id="A0A5B9EMU3"/>
<dbReference type="SUPFAM" id="SSF56954">
    <property type="entry name" value="Outer membrane efflux proteins (OEP)"/>
    <property type="match status" value="1"/>
</dbReference>
<evidence type="ECO:0000313" key="3">
    <source>
        <dbReference type="EMBL" id="QEE31336.1"/>
    </source>
</evidence>
<dbReference type="RefSeq" id="WP_147650625.1">
    <property type="nucleotide sequence ID" value="NZ_CP042806.1"/>
</dbReference>
<gene>
    <name evidence="3" type="ORF">FTW19_13195</name>
</gene>
<dbReference type="PIRSF" id="PIRSF001892">
    <property type="entry name" value="CyaE"/>
    <property type="match status" value="1"/>
</dbReference>
<dbReference type="Gene3D" id="1.20.1600.10">
    <property type="entry name" value="Outer membrane efflux proteins (OEP)"/>
    <property type="match status" value="1"/>
</dbReference>
<dbReference type="Proteomes" id="UP000321820">
    <property type="component" value="Chromosome"/>
</dbReference>
<evidence type="ECO:0000313" key="4">
    <source>
        <dbReference type="Proteomes" id="UP000321820"/>
    </source>
</evidence>
<dbReference type="Pfam" id="PF02321">
    <property type="entry name" value="OEP"/>
    <property type="match status" value="2"/>
</dbReference>
<dbReference type="InterPro" id="IPR010131">
    <property type="entry name" value="MdtP/NodT-like"/>
</dbReference>
<dbReference type="OrthoDB" id="5296315at2"/>
<comment type="similarity">
    <text evidence="1">Belongs to the outer membrane factor (OMF) (TC 1.B.17) family.</text>
</comment>
<organism evidence="3 4">
    <name type="scientific">Terriglobus albidus</name>
    <dbReference type="NCBI Taxonomy" id="1592106"/>
    <lineage>
        <taxon>Bacteria</taxon>
        <taxon>Pseudomonadati</taxon>
        <taxon>Acidobacteriota</taxon>
        <taxon>Terriglobia</taxon>
        <taxon>Terriglobales</taxon>
        <taxon>Acidobacteriaceae</taxon>
        <taxon>Terriglobus</taxon>
    </lineage>
</organism>
<sequence>MLFTRRGPAQSAPVSSDRPWHSPAERNIEVGLRDTSDSRFTIDSAKTYSLPELIDMAEAHNPATRDSWERARAEAAALGVARSELFPVLAAVAVSQTSRQEVLFSDRFYGQVIQTFQVGLKLNYTLFDFGARAGRINAAKAQLLAANFVFNDTHRQVIYQVQQAYYRLLSSMGQEDAARASLSNAQAVQQAAEQRLAHGLATQPDVLEARSATAQADYDLQAILGAEEIARGDLATAVGASATRVIQVQSLDQIPSRESIGDTVDQAINRALEQRPDLMQQVAEIRSENARVQEARAAYYPALTLNVTPAIPSLYGLQVPYSWSHTADLVGELRFNLQWTVFDGGARKNRLAQAQADVHAAEARANVKRNQIADQVWTAYSNLNTAFRQRQSAVALLQASSQSYNAALQSYGYGVRNLLDVTAAQRTLAQARSADVLARTQVLTAFAELAFRTGDSIRVTGTPRP</sequence>
<reference evidence="3 4" key="1">
    <citation type="submission" date="2019-08" db="EMBL/GenBank/DDBJ databases">
        <title>Complete genome sequence of Terriglobus albidus strain ORNL.</title>
        <authorList>
            <person name="Podar M."/>
        </authorList>
    </citation>
    <scope>NUCLEOTIDE SEQUENCE [LARGE SCALE GENOMIC DNA]</scope>
    <source>
        <strain evidence="3 4">ORNL</strain>
    </source>
</reference>
<dbReference type="GO" id="GO:0015562">
    <property type="term" value="F:efflux transmembrane transporter activity"/>
    <property type="evidence" value="ECO:0007669"/>
    <property type="project" value="InterPro"/>
</dbReference>
<keyword evidence="4" id="KW-1185">Reference proteome</keyword>
<accession>A0A5B9EMU3</accession>
<evidence type="ECO:0000256" key="1">
    <source>
        <dbReference type="ARBA" id="ARBA00007613"/>
    </source>
</evidence>
<proteinExistence type="inferred from homology"/>